<evidence type="ECO:0000313" key="2">
    <source>
        <dbReference type="EMBL" id="EQD33071.1"/>
    </source>
</evidence>
<gene>
    <name evidence="2" type="ORF">B2A_13351</name>
</gene>
<sequence length="135" mass="15314">MRTPGGKRARNPLSALSRWKILDNLRRSLVPAALLALLLLGWFAIAQMAAWTLTVLAVVFVPPLLAVQLDLFQKPRDVRLRQHLRAALRSSGELAARVLLTLAWLPHEAQYSVDAVLRTLWRLAVTRRKLLQWNP</sequence>
<protein>
    <submittedName>
        <fullName evidence="2">Glycosyltransferase 36</fullName>
    </submittedName>
</protein>
<reference evidence="2" key="2">
    <citation type="journal article" date="2014" name="ISME J.">
        <title>Microbial stratification in low pH oxic and suboxic macroscopic growths along an acid mine drainage.</title>
        <authorList>
            <person name="Mendez-Garcia C."/>
            <person name="Mesa V."/>
            <person name="Sprenger R.R."/>
            <person name="Richter M."/>
            <person name="Diez M.S."/>
            <person name="Solano J."/>
            <person name="Bargiela R."/>
            <person name="Golyshina O.V."/>
            <person name="Manteca A."/>
            <person name="Ramos J.L."/>
            <person name="Gallego J.R."/>
            <person name="Llorente I."/>
            <person name="Martins Dos Santos V.A."/>
            <person name="Jensen O.N."/>
            <person name="Pelaez A.I."/>
            <person name="Sanchez J."/>
            <person name="Ferrer M."/>
        </authorList>
    </citation>
    <scope>NUCLEOTIDE SEQUENCE</scope>
</reference>
<keyword evidence="1" id="KW-1133">Transmembrane helix</keyword>
<proteinExistence type="predicted"/>
<feature type="transmembrane region" description="Helical" evidence="1">
    <location>
        <begin position="28"/>
        <end position="45"/>
    </location>
</feature>
<accession>T0YCS5</accession>
<feature type="non-terminal residue" evidence="2">
    <location>
        <position position="135"/>
    </location>
</feature>
<name>T0YCS5_9ZZZZ</name>
<dbReference type="AlphaFoldDB" id="T0YCS5"/>
<dbReference type="EMBL" id="AUZZ01009661">
    <property type="protein sequence ID" value="EQD33071.1"/>
    <property type="molecule type" value="Genomic_DNA"/>
</dbReference>
<reference evidence="2" key="1">
    <citation type="submission" date="2013-08" db="EMBL/GenBank/DDBJ databases">
        <authorList>
            <person name="Mendez C."/>
            <person name="Richter M."/>
            <person name="Ferrer M."/>
            <person name="Sanchez J."/>
        </authorList>
    </citation>
    <scope>NUCLEOTIDE SEQUENCE</scope>
</reference>
<feature type="transmembrane region" description="Helical" evidence="1">
    <location>
        <begin position="51"/>
        <end position="72"/>
    </location>
</feature>
<dbReference type="GO" id="GO:0016740">
    <property type="term" value="F:transferase activity"/>
    <property type="evidence" value="ECO:0007669"/>
    <property type="project" value="UniProtKB-KW"/>
</dbReference>
<comment type="caution">
    <text evidence="2">The sequence shown here is derived from an EMBL/GenBank/DDBJ whole genome shotgun (WGS) entry which is preliminary data.</text>
</comment>
<keyword evidence="2" id="KW-0808">Transferase</keyword>
<keyword evidence="1" id="KW-0812">Transmembrane</keyword>
<evidence type="ECO:0000256" key="1">
    <source>
        <dbReference type="SAM" id="Phobius"/>
    </source>
</evidence>
<keyword evidence="1" id="KW-0472">Membrane</keyword>
<organism evidence="2">
    <name type="scientific">mine drainage metagenome</name>
    <dbReference type="NCBI Taxonomy" id="410659"/>
    <lineage>
        <taxon>unclassified sequences</taxon>
        <taxon>metagenomes</taxon>
        <taxon>ecological metagenomes</taxon>
    </lineage>
</organism>